<evidence type="ECO:0000313" key="2">
    <source>
        <dbReference type="EMBL" id="MBK9982935.1"/>
    </source>
</evidence>
<evidence type="ECO:0000256" key="1">
    <source>
        <dbReference type="SAM" id="SignalP"/>
    </source>
</evidence>
<keyword evidence="1" id="KW-0732">Signal</keyword>
<sequence length="439" mass="46883">MKPVFILFLYTFLSVSAFAQSPQAFNYQGIARDLSGNPLVNRNIALQISIRSGTADGTVVYKEIHNVLTNRLGLFNIGIGNGGSPTGQFSLINWGANDHYIQIEMDGDGGSNFQNLGTSELLSVPYALYAAHGGDNKWIDDSKGIHYNGGNVGIGTNSGSEKLTIMGDDPTLNDRGYLYLNNQSLSNRSLVYMGLSAGNETSKTYLEHIGETYDFEGDKYADFGQLLSTGKGLILRADASDAVIKFLVGGAALSTAERMRITGDGKVGIGTENPTNKLTVTGNDPTGNGRLYILANNTSLSNRSAALIGLSAGDMGTQTFISQNSETYDFDNNRYADFGQVHNTGPGLIISAPNINGVLRFMTSVDNNGSANERMRIAANGNIGIGTETPASKLQITNGDVYIQNVDKGVIMKSPNGNCWRLTMNDNGTIKTTSVSCPN</sequence>
<gene>
    <name evidence="2" type="ORF">IPP15_11030</name>
</gene>
<comment type="caution">
    <text evidence="2">The sequence shown here is derived from an EMBL/GenBank/DDBJ whole genome shotgun (WGS) entry which is preliminary data.</text>
</comment>
<protein>
    <submittedName>
        <fullName evidence="2">Uncharacterized protein</fullName>
    </submittedName>
</protein>
<dbReference type="Proteomes" id="UP000808337">
    <property type="component" value="Unassembled WGS sequence"/>
</dbReference>
<reference evidence="2 3" key="1">
    <citation type="submission" date="2020-10" db="EMBL/GenBank/DDBJ databases">
        <title>Connecting structure to function with the recovery of over 1000 high-quality activated sludge metagenome-assembled genomes encoding full-length rRNA genes using long-read sequencing.</title>
        <authorList>
            <person name="Singleton C.M."/>
            <person name="Petriglieri F."/>
            <person name="Kristensen J.M."/>
            <person name="Kirkegaard R.H."/>
            <person name="Michaelsen T.Y."/>
            <person name="Andersen M.H."/>
            <person name="Karst S.M."/>
            <person name="Dueholm M.S."/>
            <person name="Nielsen P.H."/>
            <person name="Albertsen M."/>
        </authorList>
    </citation>
    <scope>NUCLEOTIDE SEQUENCE [LARGE SCALE GENOMIC DNA]</scope>
    <source>
        <strain evidence="2">Ribe_18-Q3-R11-54_MAXAC.273</strain>
    </source>
</reference>
<dbReference type="AlphaFoldDB" id="A0A9D7STB0"/>
<evidence type="ECO:0000313" key="3">
    <source>
        <dbReference type="Proteomes" id="UP000808337"/>
    </source>
</evidence>
<proteinExistence type="predicted"/>
<name>A0A9D7STB0_9BACT</name>
<organism evidence="2 3">
    <name type="scientific">Candidatus Opimibacter skivensis</name>
    <dbReference type="NCBI Taxonomy" id="2982028"/>
    <lineage>
        <taxon>Bacteria</taxon>
        <taxon>Pseudomonadati</taxon>
        <taxon>Bacteroidota</taxon>
        <taxon>Saprospiria</taxon>
        <taxon>Saprospirales</taxon>
        <taxon>Saprospiraceae</taxon>
        <taxon>Candidatus Opimibacter</taxon>
    </lineage>
</organism>
<dbReference type="EMBL" id="JADKGY010000008">
    <property type="protein sequence ID" value="MBK9982935.1"/>
    <property type="molecule type" value="Genomic_DNA"/>
</dbReference>
<accession>A0A9D7STB0</accession>
<feature type="signal peptide" evidence="1">
    <location>
        <begin position="1"/>
        <end position="19"/>
    </location>
</feature>
<feature type="chain" id="PRO_5039392419" evidence="1">
    <location>
        <begin position="20"/>
        <end position="439"/>
    </location>
</feature>